<dbReference type="PANTHER" id="PTHR10927:SF2">
    <property type="entry name" value="RESTRICTION OF TELOMERE CAPPING PROTEIN 3"/>
    <property type="match status" value="1"/>
</dbReference>
<evidence type="ECO:0000259" key="2">
    <source>
        <dbReference type="Pfam" id="PF01172"/>
    </source>
</evidence>
<evidence type="ECO:0000256" key="1">
    <source>
        <dbReference type="SAM" id="MobiDB-lite"/>
    </source>
</evidence>
<proteinExistence type="predicted"/>
<feature type="region of interest" description="Disordered" evidence="1">
    <location>
        <begin position="90"/>
        <end position="120"/>
    </location>
</feature>
<dbReference type="Pfam" id="PF01172">
    <property type="entry name" value="SBDS_N"/>
    <property type="match status" value="1"/>
</dbReference>
<dbReference type="PANTHER" id="PTHR10927">
    <property type="entry name" value="RIBOSOME MATURATION PROTEIN SBDS"/>
    <property type="match status" value="1"/>
</dbReference>
<feature type="domain" description="Ribosome maturation protein SDO1/SBDS N-terminal" evidence="2">
    <location>
        <begin position="9"/>
        <end position="96"/>
    </location>
</feature>
<dbReference type="Gene3D" id="3.30.1250.10">
    <property type="entry name" value="Ribosome maturation protein SBDS, N-terminal domain"/>
    <property type="match status" value="1"/>
</dbReference>
<dbReference type="AlphaFoldDB" id="A0A6G1H6L4"/>
<accession>A0A6G1H6L4</accession>
<dbReference type="OrthoDB" id="2567806at2759"/>
<sequence>MTKGDTGMTKVHYKGESDDFVIFAEGVDAIQKWKEDKSTPLVDVVNSFDVFCTHKQGTQGQLDRASKALLENEFGTSRDDDVVKQILEKGDVQEVKGSGRQGDKNPSNGPGVANMGGVHN</sequence>
<evidence type="ECO:0000313" key="3">
    <source>
        <dbReference type="EMBL" id="KAF1988660.1"/>
    </source>
</evidence>
<dbReference type="InterPro" id="IPR036786">
    <property type="entry name" value="Ribosome_mat_SBDS_N_sf"/>
</dbReference>
<dbReference type="InterPro" id="IPR039100">
    <property type="entry name" value="Sdo1/SBDS-like"/>
</dbReference>
<evidence type="ECO:0000313" key="4">
    <source>
        <dbReference type="Proteomes" id="UP000800041"/>
    </source>
</evidence>
<organism evidence="3 4">
    <name type="scientific">Aulographum hederae CBS 113979</name>
    <dbReference type="NCBI Taxonomy" id="1176131"/>
    <lineage>
        <taxon>Eukaryota</taxon>
        <taxon>Fungi</taxon>
        <taxon>Dikarya</taxon>
        <taxon>Ascomycota</taxon>
        <taxon>Pezizomycotina</taxon>
        <taxon>Dothideomycetes</taxon>
        <taxon>Pleosporomycetidae</taxon>
        <taxon>Aulographales</taxon>
        <taxon>Aulographaceae</taxon>
    </lineage>
</organism>
<dbReference type="InterPro" id="IPR019783">
    <property type="entry name" value="SDO1/SBDS_N"/>
</dbReference>
<protein>
    <submittedName>
        <fullName evidence="3">Shwachman-Bodian-diamond syndrome protein</fullName>
    </submittedName>
</protein>
<name>A0A6G1H6L4_9PEZI</name>
<keyword evidence="4" id="KW-1185">Reference proteome</keyword>
<dbReference type="SUPFAM" id="SSF89895">
    <property type="entry name" value="FYSH domain"/>
    <property type="match status" value="1"/>
</dbReference>
<dbReference type="Proteomes" id="UP000800041">
    <property type="component" value="Unassembled WGS sequence"/>
</dbReference>
<reference evidence="3" key="1">
    <citation type="journal article" date="2020" name="Stud. Mycol.">
        <title>101 Dothideomycetes genomes: a test case for predicting lifestyles and emergence of pathogens.</title>
        <authorList>
            <person name="Haridas S."/>
            <person name="Albert R."/>
            <person name="Binder M."/>
            <person name="Bloem J."/>
            <person name="Labutti K."/>
            <person name="Salamov A."/>
            <person name="Andreopoulos B."/>
            <person name="Baker S."/>
            <person name="Barry K."/>
            <person name="Bills G."/>
            <person name="Bluhm B."/>
            <person name="Cannon C."/>
            <person name="Castanera R."/>
            <person name="Culley D."/>
            <person name="Daum C."/>
            <person name="Ezra D."/>
            <person name="Gonzalez J."/>
            <person name="Henrissat B."/>
            <person name="Kuo A."/>
            <person name="Liang C."/>
            <person name="Lipzen A."/>
            <person name="Lutzoni F."/>
            <person name="Magnuson J."/>
            <person name="Mondo S."/>
            <person name="Nolan M."/>
            <person name="Ohm R."/>
            <person name="Pangilinan J."/>
            <person name="Park H.-J."/>
            <person name="Ramirez L."/>
            <person name="Alfaro M."/>
            <person name="Sun H."/>
            <person name="Tritt A."/>
            <person name="Yoshinaga Y."/>
            <person name="Zwiers L.-H."/>
            <person name="Turgeon B."/>
            <person name="Goodwin S."/>
            <person name="Spatafora J."/>
            <person name="Crous P."/>
            <person name="Grigoriev I."/>
        </authorList>
    </citation>
    <scope>NUCLEOTIDE SEQUENCE</scope>
    <source>
        <strain evidence="3">CBS 113979</strain>
    </source>
</reference>
<dbReference type="EMBL" id="ML977148">
    <property type="protein sequence ID" value="KAF1988660.1"/>
    <property type="molecule type" value="Genomic_DNA"/>
</dbReference>
<gene>
    <name evidence="3" type="ORF">K402DRAFT_391885</name>
</gene>